<dbReference type="OrthoDB" id="70840at2"/>
<protein>
    <submittedName>
        <fullName evidence="4">GCN5-related N-acetyltransferase</fullName>
    </submittedName>
</protein>
<evidence type="ECO:0000256" key="2">
    <source>
        <dbReference type="ARBA" id="ARBA00023315"/>
    </source>
</evidence>
<evidence type="ECO:0000259" key="3">
    <source>
        <dbReference type="PROSITE" id="PS51186"/>
    </source>
</evidence>
<dbReference type="Pfam" id="PF00583">
    <property type="entry name" value="Acetyltransf_1"/>
    <property type="match status" value="1"/>
</dbReference>
<dbReference type="PANTHER" id="PTHR43877">
    <property type="entry name" value="AMINOALKYLPHOSPHONATE N-ACETYLTRANSFERASE-RELATED-RELATED"/>
    <property type="match status" value="1"/>
</dbReference>
<reference evidence="4 5" key="2">
    <citation type="journal article" date="2010" name="Stand. Genomic Sci.">
        <title>Complete genome sequence of Kribbella flavida type strain (IFO 14399).</title>
        <authorList>
            <person name="Pukall R."/>
            <person name="Lapidus A."/>
            <person name="Glavina Del Rio T."/>
            <person name="Copeland A."/>
            <person name="Tice H."/>
            <person name="Cheng J.-F."/>
            <person name="Lucas S."/>
            <person name="Chen F."/>
            <person name="Nolan M."/>
            <person name="LaButti K."/>
            <person name="Pati A."/>
            <person name="Ivanova N."/>
            <person name="Mavrommatis K."/>
            <person name="Mikhailova N."/>
            <person name="Pitluck S."/>
            <person name="Bruce D."/>
            <person name="Goodwin L."/>
            <person name="Land M."/>
            <person name="Hauser L."/>
            <person name="Chang Y.-J."/>
            <person name="Jeffries C.D."/>
            <person name="Chen A."/>
            <person name="Palaniappan K."/>
            <person name="Chain P."/>
            <person name="Rohde M."/>
            <person name="Goeker M."/>
            <person name="Bristow J."/>
            <person name="Eisen J.A."/>
            <person name="Markowitz V."/>
            <person name="Hugenholtz P."/>
            <person name="Kyrpides N.C."/>
            <person name="Klenk H.-P."/>
            <person name="Brettin T."/>
        </authorList>
    </citation>
    <scope>NUCLEOTIDE SEQUENCE [LARGE SCALE GENOMIC DNA]</scope>
    <source>
        <strain evidence="5">DSM 17836 / JCM 10339 / NBRC 14399</strain>
    </source>
</reference>
<dbReference type="CDD" id="cd04301">
    <property type="entry name" value="NAT_SF"/>
    <property type="match status" value="1"/>
</dbReference>
<dbReference type="RefSeq" id="WP_012920582.1">
    <property type="nucleotide sequence ID" value="NC_013729.1"/>
</dbReference>
<dbReference type="eggNOG" id="COG0456">
    <property type="taxonomic scope" value="Bacteria"/>
</dbReference>
<evidence type="ECO:0000313" key="4">
    <source>
        <dbReference type="EMBL" id="ADB32026.1"/>
    </source>
</evidence>
<evidence type="ECO:0000256" key="1">
    <source>
        <dbReference type="ARBA" id="ARBA00022679"/>
    </source>
</evidence>
<dbReference type="PANTHER" id="PTHR43877:SF2">
    <property type="entry name" value="AMINOALKYLPHOSPHONATE N-ACETYLTRANSFERASE-RELATED"/>
    <property type="match status" value="1"/>
</dbReference>
<feature type="domain" description="N-acetyltransferase" evidence="3">
    <location>
        <begin position="5"/>
        <end position="148"/>
    </location>
</feature>
<dbReference type="HOGENOM" id="CLU_013985_11_8_11"/>
<dbReference type="SUPFAM" id="SSF55729">
    <property type="entry name" value="Acyl-CoA N-acyltransferases (Nat)"/>
    <property type="match status" value="1"/>
</dbReference>
<dbReference type="Proteomes" id="UP000007967">
    <property type="component" value="Chromosome"/>
</dbReference>
<proteinExistence type="predicted"/>
<gene>
    <name evidence="4" type="ordered locus">Kfla_2961</name>
</gene>
<keyword evidence="5" id="KW-1185">Reference proteome</keyword>
<accession>D2Q1N7</accession>
<organism evidence="4 5">
    <name type="scientific">Kribbella flavida (strain DSM 17836 / JCM 10339 / NBRC 14399)</name>
    <dbReference type="NCBI Taxonomy" id="479435"/>
    <lineage>
        <taxon>Bacteria</taxon>
        <taxon>Bacillati</taxon>
        <taxon>Actinomycetota</taxon>
        <taxon>Actinomycetes</taxon>
        <taxon>Propionibacteriales</taxon>
        <taxon>Kribbellaceae</taxon>
        <taxon>Kribbella</taxon>
    </lineage>
</organism>
<sequence>MQSQLLIEPRPRDDLGLVLLLDLALQELFIRYPASTSHPVHPDTSFLVAGAGGDAVGCIGLMPVVHGVGEIKRMYVRPEHRGRGVARRLIGSAEAVARHRGATALRLATGVRQPEAVSLYESLGYRPIPAYGKYVDEPTALCYAKPLP</sequence>
<dbReference type="InterPro" id="IPR050832">
    <property type="entry name" value="Bact_Acetyltransf"/>
</dbReference>
<reference evidence="5" key="1">
    <citation type="submission" date="2009-09" db="EMBL/GenBank/DDBJ databases">
        <title>The complete genome of Kribbella flavida DSM 17836.</title>
        <authorList>
            <consortium name="US DOE Joint Genome Institute (JGI-PGF)"/>
            <person name="Lucas S."/>
            <person name="Copeland A."/>
            <person name="Lapidus A."/>
            <person name="Glavina del Rio T."/>
            <person name="Dalin E."/>
            <person name="Tice H."/>
            <person name="Bruce D."/>
            <person name="Goodwin L."/>
            <person name="Pitluck S."/>
            <person name="Kyrpides N."/>
            <person name="Mavromatis K."/>
            <person name="Ivanova N."/>
            <person name="Saunders E."/>
            <person name="Brettin T."/>
            <person name="Detter J.C."/>
            <person name="Han C."/>
            <person name="Larimer F."/>
            <person name="Land M."/>
            <person name="Hauser L."/>
            <person name="Markowitz V."/>
            <person name="Cheng J.-F."/>
            <person name="Hugenholtz P."/>
            <person name="Woyke T."/>
            <person name="Wu D."/>
            <person name="Pukall R."/>
            <person name="Klenk H.-P."/>
            <person name="Eisen J.A."/>
        </authorList>
    </citation>
    <scope>NUCLEOTIDE SEQUENCE [LARGE SCALE GENOMIC DNA]</scope>
    <source>
        <strain evidence="5">DSM 17836 / JCM 10339 / NBRC 14399</strain>
    </source>
</reference>
<dbReference type="InterPro" id="IPR000182">
    <property type="entry name" value="GNAT_dom"/>
</dbReference>
<evidence type="ECO:0000313" key="5">
    <source>
        <dbReference type="Proteomes" id="UP000007967"/>
    </source>
</evidence>
<dbReference type="Gene3D" id="3.40.630.30">
    <property type="match status" value="1"/>
</dbReference>
<dbReference type="PROSITE" id="PS51186">
    <property type="entry name" value="GNAT"/>
    <property type="match status" value="1"/>
</dbReference>
<dbReference type="STRING" id="479435.Kfla_2961"/>
<keyword evidence="2" id="KW-0012">Acyltransferase</keyword>
<dbReference type="AlphaFoldDB" id="D2Q1N7"/>
<dbReference type="InterPro" id="IPR016181">
    <property type="entry name" value="Acyl_CoA_acyltransferase"/>
</dbReference>
<dbReference type="GO" id="GO:0016747">
    <property type="term" value="F:acyltransferase activity, transferring groups other than amino-acyl groups"/>
    <property type="evidence" value="ECO:0007669"/>
    <property type="project" value="InterPro"/>
</dbReference>
<dbReference type="KEGG" id="kfl:Kfla_2961"/>
<keyword evidence="1 4" id="KW-0808">Transferase</keyword>
<name>D2Q1N7_KRIFD</name>
<dbReference type="EMBL" id="CP001736">
    <property type="protein sequence ID" value="ADB32026.1"/>
    <property type="molecule type" value="Genomic_DNA"/>
</dbReference>